<name>A0A1F4W2X5_UNCKA</name>
<protein>
    <submittedName>
        <fullName evidence="1">Uncharacterized protein</fullName>
    </submittedName>
</protein>
<comment type="caution">
    <text evidence="1">The sequence shown here is derived from an EMBL/GenBank/DDBJ whole genome shotgun (WGS) entry which is preliminary data.</text>
</comment>
<dbReference type="EMBL" id="MEVT01000006">
    <property type="protein sequence ID" value="OGC63393.1"/>
    <property type="molecule type" value="Genomic_DNA"/>
</dbReference>
<organism evidence="1 2">
    <name type="scientific">candidate division WWE3 bacterium RIFOXYA2_FULL_46_9</name>
    <dbReference type="NCBI Taxonomy" id="1802636"/>
    <lineage>
        <taxon>Bacteria</taxon>
        <taxon>Katanobacteria</taxon>
    </lineage>
</organism>
<proteinExistence type="predicted"/>
<reference evidence="1 2" key="1">
    <citation type="journal article" date="2016" name="Nat. Commun.">
        <title>Thousands of microbial genomes shed light on interconnected biogeochemical processes in an aquifer system.</title>
        <authorList>
            <person name="Anantharaman K."/>
            <person name="Brown C.T."/>
            <person name="Hug L.A."/>
            <person name="Sharon I."/>
            <person name="Castelle C.J."/>
            <person name="Probst A.J."/>
            <person name="Thomas B.C."/>
            <person name="Singh A."/>
            <person name="Wilkins M.J."/>
            <person name="Karaoz U."/>
            <person name="Brodie E.L."/>
            <person name="Williams K.H."/>
            <person name="Hubbard S.S."/>
            <person name="Banfield J.F."/>
        </authorList>
    </citation>
    <scope>NUCLEOTIDE SEQUENCE [LARGE SCALE GENOMIC DNA]</scope>
</reference>
<dbReference type="AlphaFoldDB" id="A0A1F4W2X5"/>
<dbReference type="Proteomes" id="UP000176614">
    <property type="component" value="Unassembled WGS sequence"/>
</dbReference>
<evidence type="ECO:0000313" key="2">
    <source>
        <dbReference type="Proteomes" id="UP000176614"/>
    </source>
</evidence>
<evidence type="ECO:0000313" key="1">
    <source>
        <dbReference type="EMBL" id="OGC63393.1"/>
    </source>
</evidence>
<accession>A0A1F4W2X5</accession>
<gene>
    <name evidence="1" type="ORF">A2264_01540</name>
</gene>
<sequence>MAVARKGAELKNSHEVTIIWRQESPYFGSKRRAIQKVLARIDEVVKIWDYTGTKPKKIQGLSAIKAWLR</sequence>